<dbReference type="Gene3D" id="6.20.370.70">
    <property type="match status" value="1"/>
</dbReference>
<dbReference type="GO" id="GO:0005840">
    <property type="term" value="C:ribosome"/>
    <property type="evidence" value="ECO:0007669"/>
    <property type="project" value="UniProtKB-KW"/>
</dbReference>
<name>A0ABR3DVD5_9TRYP</name>
<feature type="non-terminal residue" evidence="5">
    <location>
        <position position="197"/>
    </location>
</feature>
<feature type="region of interest" description="Disordered" evidence="4">
    <location>
        <begin position="110"/>
        <end position="184"/>
    </location>
</feature>
<keyword evidence="2 5" id="KW-0689">Ribosomal protein</keyword>
<dbReference type="Gene3D" id="6.20.340.10">
    <property type="match status" value="1"/>
</dbReference>
<evidence type="ECO:0000313" key="6">
    <source>
        <dbReference type="Proteomes" id="UP001443563"/>
    </source>
</evidence>
<evidence type="ECO:0000256" key="4">
    <source>
        <dbReference type="SAM" id="MobiDB-lite"/>
    </source>
</evidence>
<dbReference type="Proteomes" id="UP001443563">
    <property type="component" value="Unassembled WGS sequence"/>
</dbReference>
<dbReference type="InterPro" id="IPR008195">
    <property type="entry name" value="Ribosomal_eL34"/>
</dbReference>
<proteinExistence type="inferred from homology"/>
<evidence type="ECO:0000313" key="5">
    <source>
        <dbReference type="EMBL" id="KAL0493138.1"/>
    </source>
</evidence>
<feature type="compositionally biased region" description="Basic residues" evidence="4">
    <location>
        <begin position="110"/>
        <end position="129"/>
    </location>
</feature>
<dbReference type="PRINTS" id="PR01250">
    <property type="entry name" value="RIBOSOMALL34"/>
</dbReference>
<reference evidence="5 6" key="1">
    <citation type="submission" date="2024-02" db="EMBL/GenBank/DDBJ databases">
        <title>FIRST GENOME SEQUENCES OF Leishmania (Viannia) shawi, Leishmania (Viannia) lindenbergi AND Leishmania (Viannia) utingensis.</title>
        <authorList>
            <person name="Resadore F."/>
            <person name="Custodio M.G.F."/>
            <person name="Boite M.C."/>
            <person name="Cupolillo E."/>
            <person name="Ferreira G.E.M."/>
        </authorList>
    </citation>
    <scope>NUCLEOTIDE SEQUENCE [LARGE SCALE GENOMIC DNA]</scope>
    <source>
        <strain evidence="5 6">MCEB/BR/1984/M8408</strain>
    </source>
</reference>
<accession>A0ABR3DVD5</accession>
<dbReference type="Pfam" id="PF01199">
    <property type="entry name" value="Ribosomal_L34e"/>
    <property type="match status" value="1"/>
</dbReference>
<comment type="similarity">
    <text evidence="1">Belongs to the eukaryotic ribosomal protein eL34 family.</text>
</comment>
<dbReference type="EMBL" id="JBAMZM010000037">
    <property type="protein sequence ID" value="KAL0493138.1"/>
    <property type="molecule type" value="Genomic_DNA"/>
</dbReference>
<dbReference type="InterPro" id="IPR038562">
    <property type="entry name" value="Ribosomal_eL34_C_sf"/>
</dbReference>
<feature type="compositionally biased region" description="Basic residues" evidence="4">
    <location>
        <begin position="139"/>
        <end position="150"/>
    </location>
</feature>
<keyword evidence="3" id="KW-0687">Ribonucleoprotein</keyword>
<comment type="caution">
    <text evidence="5">The sequence shown here is derived from an EMBL/GenBank/DDBJ whole genome shotgun (WGS) entry which is preliminary data.</text>
</comment>
<evidence type="ECO:0000256" key="2">
    <source>
        <dbReference type="ARBA" id="ARBA00022980"/>
    </source>
</evidence>
<evidence type="ECO:0000256" key="1">
    <source>
        <dbReference type="ARBA" id="ARBA00009875"/>
    </source>
</evidence>
<protein>
    <submittedName>
        <fullName evidence="5">Ribosomal protein L34e</fullName>
    </submittedName>
</protein>
<organism evidence="5 6">
    <name type="scientific">Leishmania shawi</name>
    <dbReference type="NCBI Taxonomy" id="5680"/>
    <lineage>
        <taxon>Eukaryota</taxon>
        <taxon>Discoba</taxon>
        <taxon>Euglenozoa</taxon>
        <taxon>Kinetoplastea</taxon>
        <taxon>Metakinetoplastina</taxon>
        <taxon>Trypanosomatida</taxon>
        <taxon>Trypanosomatidae</taxon>
        <taxon>Leishmaniinae</taxon>
        <taxon>Leishmania</taxon>
        <taxon>Leishmania guyanensis species complex</taxon>
    </lineage>
</organism>
<gene>
    <name evidence="5" type="ORF">Q4I29_008087</name>
</gene>
<sequence length="197" mass="22103">MSCPRVQYRRRMHYATRGNRMKMVRTPGNKLVMQKRAKRSQGIHTPWVLGHKRLGGTKALRHIDARLASRHEKSVSRAYGGVLSHAQVRDRIVRAFLVEEQRIVKQALKEHKKMKLSHRRALNKKKSKQSKKEAIAKKISTKRVAKKKAPRPSSSPPLNAECPNGGLQTPSPPGPSRLSSSSALMASTGVDRVCMCC</sequence>
<dbReference type="PANTHER" id="PTHR10759">
    <property type="entry name" value="60S RIBOSOMAL PROTEIN L34"/>
    <property type="match status" value="1"/>
</dbReference>
<evidence type="ECO:0000256" key="3">
    <source>
        <dbReference type="ARBA" id="ARBA00023274"/>
    </source>
</evidence>
<keyword evidence="6" id="KW-1185">Reference proteome</keyword>